<accession>A0AAW6C1J9</accession>
<keyword evidence="1" id="KW-0472">Membrane</keyword>
<organism evidence="2 3">
    <name type="scientific">Flavonifractor plautii</name>
    <name type="common">Fusobacterium plautii</name>
    <dbReference type="NCBI Taxonomy" id="292800"/>
    <lineage>
        <taxon>Bacteria</taxon>
        <taxon>Bacillati</taxon>
        <taxon>Bacillota</taxon>
        <taxon>Clostridia</taxon>
        <taxon>Eubacteriales</taxon>
        <taxon>Oscillospiraceae</taxon>
        <taxon>Flavonifractor</taxon>
    </lineage>
</organism>
<dbReference type="EMBL" id="JAQLWO010000005">
    <property type="protein sequence ID" value="MDB7905719.1"/>
    <property type="molecule type" value="Genomic_DNA"/>
</dbReference>
<reference evidence="2" key="1">
    <citation type="submission" date="2023-01" db="EMBL/GenBank/DDBJ databases">
        <title>Human gut microbiome strain richness.</title>
        <authorList>
            <person name="Chen-Liaw A."/>
        </authorList>
    </citation>
    <scope>NUCLEOTIDE SEQUENCE</scope>
    <source>
        <strain evidence="2">2225st1_A6_2225SCRN_200828</strain>
    </source>
</reference>
<feature type="transmembrane region" description="Helical" evidence="1">
    <location>
        <begin position="960"/>
        <end position="982"/>
    </location>
</feature>
<feature type="transmembrane region" description="Helical" evidence="1">
    <location>
        <begin position="807"/>
        <end position="832"/>
    </location>
</feature>
<keyword evidence="1" id="KW-0812">Transmembrane</keyword>
<feature type="transmembrane region" description="Helical" evidence="1">
    <location>
        <begin position="852"/>
        <end position="873"/>
    </location>
</feature>
<dbReference type="RefSeq" id="WP_271906646.1">
    <property type="nucleotide sequence ID" value="NZ_JAQLWN010000007.1"/>
</dbReference>
<gene>
    <name evidence="2" type="ORF">PND83_07005</name>
</gene>
<keyword evidence="1" id="KW-1133">Transmembrane helix</keyword>
<evidence type="ECO:0000313" key="2">
    <source>
        <dbReference type="EMBL" id="MDB7905719.1"/>
    </source>
</evidence>
<comment type="caution">
    <text evidence="2">The sequence shown here is derived from an EMBL/GenBank/DDBJ whole genome shotgun (WGS) entry which is preliminary data.</text>
</comment>
<evidence type="ECO:0008006" key="4">
    <source>
        <dbReference type="Google" id="ProtNLM"/>
    </source>
</evidence>
<feature type="transmembrane region" description="Helical" evidence="1">
    <location>
        <begin position="929"/>
        <end position="953"/>
    </location>
</feature>
<sequence length="1380" mass="146763">MADNVEIQGLEFQIQENSAGAVTGLENLKKALSGLKSVTGSSVKGLDSTSKSIRELKNALSGLNSGDMSRKLTQIASGLRALEQVRGVKISSSIPNQLNALNAALKNVRWTDGDKIRTLVDGLRPLSELGRANMTSFINQLGKLPALIDELEKADVDKFTRQMKELAAAMKPFADEMQKVSNGFSAFPSRIQRLIASTDRYNNSVNRATTGTKAWSNALAGIKLSTVLYASNRIGAALAGYMYQASEWEGIMYRFGRAFGEEAEENYKWINRLNAELQINVQQFMQYASIYGTMLKGFGVAQKDAAAMAMNYTELTYDIWAGYNDIYKSFEDAAIAVRSAIAGEVEPIRRAGFTIVDSQLKITAANYGIAYSTQSASEELKSYLRYLTLIDQAKAQDLIGTYAREMTTAEGLMRTLRQQLTSLSQAFGSFLLPALVKVLPYVQAFVELIGEAIAALAQLFGIDLKPVDFGVSSGASAAGDMADNLGDAAGAAKKLKQYTAGFDELNVFDPNQGAGGAGAGVSGGGYEGEFDIGKLWDESIFENINSQVDELKEKLKGVLSTVTSIAAGILAWKVAKDFLAALKLLKELNSKNFAFKLDFKVLGLSMFLADLKEFERYLKDFLDNGPTFQNVAGIISSFAGMVGDALIMLGGLKVGGALKVIQGIGEIVIGISDIAENGVNAENALTVIRGLTNIAIGIGVFTGNIKLAAWSVAIQGFTTIIREIATNWDAIKQGDWSGVDKVALIIGGLEILGGLVVALDVFSKLKGISNLGNATTAMNTLSNATGTIDTTVSTQLSPKLKSLAKNLGLGVVVIAEVAAAAIIFTGAIAIMGFELEKVGEAWEPVLENGETVVSGIALGTALLAGVGLAAYALGTGGKTIALNIGIGTAILLELGVAAGLFIIEVWAIGKGLDEIGQAWQPVLDNGETIAAGIGLGTALLVGIGVVTAALGAATVASVGLLPIAVGLGTAILVELAAAFVLFTESLVAVADELNFNLAPSLRSLNGTLPQLTEDMSDFVDFMSAFAGEIGSYTDSMGGITWDSIVSGFQKLFAGNPIGDFADDVNAIYTDTKSLNDELRLANPELRTAVTLLTQYAALMEQLGILTQENGTANLATGIFTNLQVCGEQLVTGFSTGMTNKMPLIQANVEQMKTTLDTNFNTLVDGVVQKWQTGLNTMNTDFTTFRTNTLLGFTDFQTQMTTGMDDFTTTFPKGWSSMWRGMTNTAIIQWNSTLNAMERGMNNAIRSLNNVIRQINKVSKFTGISLSYFSEISVDRIQYMAEGGFVDEGQLFIAREAGAEMVGAMGRRTAVANNDQIVEGISAGVSVANDGVIAAIYALMNIIEDKDLSVSIGDDVIGRSYDRYNRSRGVRVNSGAFANAY</sequence>
<name>A0AAW6C1J9_FLAPL</name>
<evidence type="ECO:0000313" key="3">
    <source>
        <dbReference type="Proteomes" id="UP001211006"/>
    </source>
</evidence>
<protein>
    <recommendedName>
        <fullName evidence="4">Phage-related protein</fullName>
    </recommendedName>
</protein>
<dbReference type="Proteomes" id="UP001211006">
    <property type="component" value="Unassembled WGS sequence"/>
</dbReference>
<feature type="transmembrane region" description="Helical" evidence="1">
    <location>
        <begin position="880"/>
        <end position="909"/>
    </location>
</feature>
<evidence type="ECO:0000256" key="1">
    <source>
        <dbReference type="SAM" id="Phobius"/>
    </source>
</evidence>
<proteinExistence type="predicted"/>